<reference evidence="2" key="5">
    <citation type="journal article" date="2021" name="G3 (Bethesda)">
        <title>Aegilops tauschii genome assembly Aet v5.0 features greater sequence contiguity and improved annotation.</title>
        <authorList>
            <person name="Wang L."/>
            <person name="Zhu T."/>
            <person name="Rodriguez J.C."/>
            <person name="Deal K.R."/>
            <person name="Dubcovsky J."/>
            <person name="McGuire P.E."/>
            <person name="Lux T."/>
            <person name="Spannagl M."/>
            <person name="Mayer K.F.X."/>
            <person name="Baldrich P."/>
            <person name="Meyers B.C."/>
            <person name="Huo N."/>
            <person name="Gu Y.Q."/>
            <person name="Zhou H."/>
            <person name="Devos K.M."/>
            <person name="Bennetzen J.L."/>
            <person name="Unver T."/>
            <person name="Budak H."/>
            <person name="Gulick P.J."/>
            <person name="Galiba G."/>
            <person name="Kalapos B."/>
            <person name="Nelson D.R."/>
            <person name="Li P."/>
            <person name="You F.M."/>
            <person name="Luo M.C."/>
            <person name="Dvorak J."/>
        </authorList>
    </citation>
    <scope>NUCLEOTIDE SEQUENCE [LARGE SCALE GENOMIC DNA]</scope>
    <source>
        <strain evidence="2">cv. AL8/78</strain>
    </source>
</reference>
<dbReference type="EnsemblPlants" id="AET2Gv20543400.45">
    <property type="protein sequence ID" value="AET2Gv20543400.45"/>
    <property type="gene ID" value="AET2Gv20543400"/>
</dbReference>
<dbReference type="AlphaFoldDB" id="A0A453BKH5"/>
<keyword evidence="3" id="KW-1185">Reference proteome</keyword>
<feature type="region of interest" description="Disordered" evidence="1">
    <location>
        <begin position="74"/>
        <end position="109"/>
    </location>
</feature>
<reference evidence="3" key="1">
    <citation type="journal article" date="2014" name="Science">
        <title>Ancient hybridizations among the ancestral genomes of bread wheat.</title>
        <authorList>
            <consortium name="International Wheat Genome Sequencing Consortium,"/>
            <person name="Marcussen T."/>
            <person name="Sandve S.R."/>
            <person name="Heier L."/>
            <person name="Spannagl M."/>
            <person name="Pfeifer M."/>
            <person name="Jakobsen K.S."/>
            <person name="Wulff B.B."/>
            <person name="Steuernagel B."/>
            <person name="Mayer K.F."/>
            <person name="Olsen O.A."/>
        </authorList>
    </citation>
    <scope>NUCLEOTIDE SEQUENCE [LARGE SCALE GENOMIC DNA]</scope>
    <source>
        <strain evidence="3">cv. AL8/78</strain>
    </source>
</reference>
<reference evidence="2" key="3">
    <citation type="journal article" date="2017" name="Nature">
        <title>Genome sequence of the progenitor of the wheat D genome Aegilops tauschii.</title>
        <authorList>
            <person name="Luo M.C."/>
            <person name="Gu Y.Q."/>
            <person name="Puiu D."/>
            <person name="Wang H."/>
            <person name="Twardziok S.O."/>
            <person name="Deal K.R."/>
            <person name="Huo N."/>
            <person name="Zhu T."/>
            <person name="Wang L."/>
            <person name="Wang Y."/>
            <person name="McGuire P.E."/>
            <person name="Liu S."/>
            <person name="Long H."/>
            <person name="Ramasamy R.K."/>
            <person name="Rodriguez J.C."/>
            <person name="Van S.L."/>
            <person name="Yuan L."/>
            <person name="Wang Z."/>
            <person name="Xia Z."/>
            <person name="Xiao L."/>
            <person name="Anderson O.D."/>
            <person name="Ouyang S."/>
            <person name="Liang Y."/>
            <person name="Zimin A.V."/>
            <person name="Pertea G."/>
            <person name="Qi P."/>
            <person name="Bennetzen J.L."/>
            <person name="Dai X."/>
            <person name="Dawson M.W."/>
            <person name="Muller H.G."/>
            <person name="Kugler K."/>
            <person name="Rivarola-Duarte L."/>
            <person name="Spannagl M."/>
            <person name="Mayer K.F.X."/>
            <person name="Lu F.H."/>
            <person name="Bevan M.W."/>
            <person name="Leroy P."/>
            <person name="Li P."/>
            <person name="You F.M."/>
            <person name="Sun Q."/>
            <person name="Liu Z."/>
            <person name="Lyons E."/>
            <person name="Wicker T."/>
            <person name="Salzberg S.L."/>
            <person name="Devos K.M."/>
            <person name="Dvorak J."/>
        </authorList>
    </citation>
    <scope>NUCLEOTIDE SEQUENCE [LARGE SCALE GENOMIC DNA]</scope>
    <source>
        <strain evidence="2">cv. AL8/78</strain>
    </source>
</reference>
<dbReference type="Gramene" id="AET2Gv20543400.45">
    <property type="protein sequence ID" value="AET2Gv20543400.45"/>
    <property type="gene ID" value="AET2Gv20543400"/>
</dbReference>
<proteinExistence type="predicted"/>
<sequence length="109" mass="12219">ETPDQLAMQLAWLTLQSWKLITSIDEGFMDVRRECGIDYPENGLLPPDAQSWCQASFDPKQLLWEADQTSMTLDISKSNTGDAASKQDSAFKKENDVAKPPPSDLENRT</sequence>
<dbReference type="EnsemblPlants" id="AET2Gv20543400.46">
    <property type="protein sequence ID" value="AET2Gv20543400.46"/>
    <property type="gene ID" value="AET2Gv20543400"/>
</dbReference>
<feature type="compositionally biased region" description="Polar residues" evidence="1">
    <location>
        <begin position="74"/>
        <end position="88"/>
    </location>
</feature>
<name>A0A453BKH5_AEGTS</name>
<dbReference type="Proteomes" id="UP000015105">
    <property type="component" value="Chromosome 2D"/>
</dbReference>
<evidence type="ECO:0000313" key="3">
    <source>
        <dbReference type="Proteomes" id="UP000015105"/>
    </source>
</evidence>
<organism evidence="2 3">
    <name type="scientific">Aegilops tauschii subsp. strangulata</name>
    <name type="common">Goatgrass</name>
    <dbReference type="NCBI Taxonomy" id="200361"/>
    <lineage>
        <taxon>Eukaryota</taxon>
        <taxon>Viridiplantae</taxon>
        <taxon>Streptophyta</taxon>
        <taxon>Embryophyta</taxon>
        <taxon>Tracheophyta</taxon>
        <taxon>Spermatophyta</taxon>
        <taxon>Magnoliopsida</taxon>
        <taxon>Liliopsida</taxon>
        <taxon>Poales</taxon>
        <taxon>Poaceae</taxon>
        <taxon>BOP clade</taxon>
        <taxon>Pooideae</taxon>
        <taxon>Triticodae</taxon>
        <taxon>Triticeae</taxon>
        <taxon>Triticinae</taxon>
        <taxon>Aegilops</taxon>
    </lineage>
</organism>
<reference evidence="2" key="4">
    <citation type="submission" date="2019-03" db="UniProtKB">
        <authorList>
            <consortium name="EnsemblPlants"/>
        </authorList>
    </citation>
    <scope>IDENTIFICATION</scope>
</reference>
<protein>
    <submittedName>
        <fullName evidence="2">Uncharacterized protein</fullName>
    </submittedName>
</protein>
<evidence type="ECO:0000256" key="1">
    <source>
        <dbReference type="SAM" id="MobiDB-lite"/>
    </source>
</evidence>
<accession>A0A453BKH5</accession>
<reference evidence="3" key="2">
    <citation type="journal article" date="2017" name="Nat. Plants">
        <title>The Aegilops tauschii genome reveals multiple impacts of transposons.</title>
        <authorList>
            <person name="Zhao G."/>
            <person name="Zou C."/>
            <person name="Li K."/>
            <person name="Wang K."/>
            <person name="Li T."/>
            <person name="Gao L."/>
            <person name="Zhang X."/>
            <person name="Wang H."/>
            <person name="Yang Z."/>
            <person name="Liu X."/>
            <person name="Jiang W."/>
            <person name="Mao L."/>
            <person name="Kong X."/>
            <person name="Jiao Y."/>
            <person name="Jia J."/>
        </authorList>
    </citation>
    <scope>NUCLEOTIDE SEQUENCE [LARGE SCALE GENOMIC DNA]</scope>
    <source>
        <strain evidence="3">cv. AL8/78</strain>
    </source>
</reference>
<evidence type="ECO:0000313" key="2">
    <source>
        <dbReference type="EnsemblPlants" id="AET2Gv20543400.45"/>
    </source>
</evidence>
<dbReference type="Gramene" id="AET2Gv20543400.46">
    <property type="protein sequence ID" value="AET2Gv20543400.46"/>
    <property type="gene ID" value="AET2Gv20543400"/>
</dbReference>